<proteinExistence type="predicted"/>
<comment type="caution">
    <text evidence="3">The sequence shown here is derived from an EMBL/GenBank/DDBJ whole genome shotgun (WGS) entry which is preliminary data.</text>
</comment>
<dbReference type="InterPro" id="IPR012337">
    <property type="entry name" value="RNaseH-like_sf"/>
</dbReference>
<evidence type="ECO:0000313" key="4">
    <source>
        <dbReference type="Proteomes" id="UP000467637"/>
    </source>
</evidence>
<dbReference type="Proteomes" id="UP000467637">
    <property type="component" value="Unassembled WGS sequence"/>
</dbReference>
<evidence type="ECO:0000259" key="2">
    <source>
        <dbReference type="PROSITE" id="PS50994"/>
    </source>
</evidence>
<dbReference type="InterPro" id="IPR036397">
    <property type="entry name" value="RNaseH_sf"/>
</dbReference>
<reference evidence="3 4" key="1">
    <citation type="submission" date="2019-12" db="EMBL/GenBank/DDBJ databases">
        <authorList>
            <person name="Huq M.A."/>
        </authorList>
    </citation>
    <scope>NUCLEOTIDE SEQUENCE [LARGE SCALE GENOMIC DNA]</scope>
    <source>
        <strain evidence="3 4">MAH-34</strain>
    </source>
</reference>
<dbReference type="InterPro" id="IPR015378">
    <property type="entry name" value="Transposase-like_Mu_C"/>
</dbReference>
<dbReference type="PROSITE" id="PS50994">
    <property type="entry name" value="INTEGRASE"/>
    <property type="match status" value="1"/>
</dbReference>
<accession>A0ABW9UNN7</accession>
<evidence type="ECO:0000313" key="3">
    <source>
        <dbReference type="EMBL" id="MVQ39525.1"/>
    </source>
</evidence>
<dbReference type="RefSeq" id="WP_157325693.1">
    <property type="nucleotide sequence ID" value="NZ_WSEM01000034.1"/>
</dbReference>
<keyword evidence="4" id="KW-1185">Reference proteome</keyword>
<name>A0ABW9UNN7_9BACL</name>
<dbReference type="SUPFAM" id="SSF53098">
    <property type="entry name" value="Ribonuclease H-like"/>
    <property type="match status" value="1"/>
</dbReference>
<gene>
    <name evidence="3" type="ORF">GON05_33540</name>
</gene>
<feature type="compositionally biased region" description="Polar residues" evidence="1">
    <location>
        <begin position="683"/>
        <end position="701"/>
    </location>
</feature>
<sequence length="701" mass="81358">MKLHNPLAIDDEFYLNGVKFFVHDIQAPNILYYREDGDKKIREINYISLLEDSTFVGPEEVMKKSAKNETKVEKKVTFMLDTLIPDRKKKTILRLNLIKPILLYDKAKQGDLYALNSFNEIYKGYLNGKETIDKLTKKELLERVSKKSKESGEKKISPRQLERYLQAYYESENNRENFGVEGLISKAYYNSHSREDEKAIQIIHPKKDEIILDTIYCRVENDEYVPLIENGIKRFLSKKRKKITHLHSDLEILCSSKNLEPLLYDTVYKMVKRINIQIYDRLSKGIMEAEYQDPITQRVSGYFAKCPLNVIEIDHVKLPIKLIDETTGSDLGEPWLTLAIDVYTRMIWGFDLSFQNPSGHKVMCAIYNGICLKRAKEMYGTINDWEMHGIPTVIYMDNGPEFNNAYVKSMIEDELQAEVRFRPVATPRYGGIIERFFRTINDEFLDQLLGFYSKGSKAEERQAAKKEAILTVSDLRELLVRYFVDLYHFDTHRGLPLEEDTPAVRFHRAVDVMGYPPSIPANQETNYLIKLLPVDMKSYDKDGIREENVRYASPETSRFVNTRMKKNVKIKFDVRDISHIYILDTINQSYIEVPSISPPAEQVQGMSRDLFKAIRKILIEKGRINKRQIPGTEQIIEGKRLIQERYETMVNKNSSMRKHILNKGGALSVALPTGVPIKRSAPSKMQNLSEKYNNQRSGKES</sequence>
<dbReference type="EMBL" id="WSEM01000034">
    <property type="protein sequence ID" value="MVQ39525.1"/>
    <property type="molecule type" value="Genomic_DNA"/>
</dbReference>
<dbReference type="Pfam" id="PF09299">
    <property type="entry name" value="Mu-transpos_C"/>
    <property type="match status" value="1"/>
</dbReference>
<organism evidence="3 4">
    <name type="scientific">Paenibacillus anseongense</name>
    <dbReference type="NCBI Taxonomy" id="2682845"/>
    <lineage>
        <taxon>Bacteria</taxon>
        <taxon>Bacillati</taxon>
        <taxon>Bacillota</taxon>
        <taxon>Bacilli</taxon>
        <taxon>Bacillales</taxon>
        <taxon>Paenibacillaceae</taxon>
        <taxon>Paenibacillus</taxon>
    </lineage>
</organism>
<evidence type="ECO:0000256" key="1">
    <source>
        <dbReference type="SAM" id="MobiDB-lite"/>
    </source>
</evidence>
<dbReference type="InterPro" id="IPR001584">
    <property type="entry name" value="Integrase_cat-core"/>
</dbReference>
<protein>
    <submittedName>
        <fullName evidence="3">DDE-type integrase/transposase/recombinase</fullName>
    </submittedName>
</protein>
<feature type="region of interest" description="Disordered" evidence="1">
    <location>
        <begin position="677"/>
        <end position="701"/>
    </location>
</feature>
<feature type="domain" description="Integrase catalytic" evidence="2">
    <location>
        <begin position="303"/>
        <end position="510"/>
    </location>
</feature>
<dbReference type="Gene3D" id="3.30.420.10">
    <property type="entry name" value="Ribonuclease H-like superfamily/Ribonuclease H"/>
    <property type="match status" value="1"/>
</dbReference>